<dbReference type="InterPro" id="IPR002477">
    <property type="entry name" value="Peptidoglycan-bd-like"/>
</dbReference>
<protein>
    <submittedName>
        <fullName evidence="2">Peptidoglycan-binding domain-containing protein</fullName>
    </submittedName>
</protein>
<evidence type="ECO:0000313" key="2">
    <source>
        <dbReference type="EMBL" id="MEH0638845.1"/>
    </source>
</evidence>
<accession>A0ABU8AYS7</accession>
<keyword evidence="3" id="KW-1185">Reference proteome</keyword>
<dbReference type="InterPro" id="IPR036366">
    <property type="entry name" value="PGBDSf"/>
</dbReference>
<evidence type="ECO:0000259" key="1">
    <source>
        <dbReference type="Pfam" id="PF01471"/>
    </source>
</evidence>
<sequence length="168" mass="18108">MLTVATLTLSTSPASASGTYSGRAYIYGAGNWVGDWDDEGILSTSTNASSNATCLWQKILWADLATETNGTPFDAADIDGHFGANTKAATKDWQARYHLEADGSVGKDTWAEAGTNLEDHYDPGDTAVDTYRGIWDNLALTRDSDGRYHFEDGDGNARIAGYDYLTCT</sequence>
<dbReference type="SUPFAM" id="SSF47090">
    <property type="entry name" value="PGBD-like"/>
    <property type="match status" value="1"/>
</dbReference>
<dbReference type="Gene3D" id="1.10.101.10">
    <property type="entry name" value="PGBD-like superfamily/PGBD"/>
    <property type="match status" value="1"/>
</dbReference>
<dbReference type="RefSeq" id="WP_005477470.1">
    <property type="nucleotide sequence ID" value="NZ_JARULZ010000002.1"/>
</dbReference>
<name>A0ABU8AYS7_9ACTN</name>
<gene>
    <name evidence="2" type="ORF">QBA35_37345</name>
</gene>
<dbReference type="EMBL" id="JARULZ010000002">
    <property type="protein sequence ID" value="MEH0638845.1"/>
    <property type="molecule type" value="Genomic_DNA"/>
</dbReference>
<evidence type="ECO:0000313" key="3">
    <source>
        <dbReference type="Proteomes" id="UP001310290"/>
    </source>
</evidence>
<dbReference type="InterPro" id="IPR036365">
    <property type="entry name" value="PGBD-like_sf"/>
</dbReference>
<feature type="domain" description="Peptidoglycan binding-like" evidence="1">
    <location>
        <begin position="75"/>
        <end position="111"/>
    </location>
</feature>
<dbReference type="Pfam" id="PF01471">
    <property type="entry name" value="PG_binding_1"/>
    <property type="match status" value="1"/>
</dbReference>
<organism evidence="2 3">
    <name type="scientific">Streptomyces bottropensis</name>
    <dbReference type="NCBI Taxonomy" id="42235"/>
    <lineage>
        <taxon>Bacteria</taxon>
        <taxon>Bacillati</taxon>
        <taxon>Actinomycetota</taxon>
        <taxon>Actinomycetes</taxon>
        <taxon>Kitasatosporales</taxon>
        <taxon>Streptomycetaceae</taxon>
        <taxon>Streptomyces</taxon>
    </lineage>
</organism>
<proteinExistence type="predicted"/>
<comment type="caution">
    <text evidence="2">The sequence shown here is derived from an EMBL/GenBank/DDBJ whole genome shotgun (WGS) entry which is preliminary data.</text>
</comment>
<reference evidence="2" key="1">
    <citation type="submission" date="2023-04" db="EMBL/GenBank/DDBJ databases">
        <title>Genomic diversity of scab-causing Streptomyces spp. in the province of Quebec, Canada.</title>
        <authorList>
            <person name="Biessy A."/>
            <person name="Cadieux M."/>
            <person name="Ciotola M."/>
            <person name="Filion M."/>
        </authorList>
    </citation>
    <scope>NUCLEOTIDE SEQUENCE</scope>
    <source>
        <strain evidence="2">B21-115</strain>
    </source>
</reference>
<dbReference type="Proteomes" id="UP001310290">
    <property type="component" value="Unassembled WGS sequence"/>
</dbReference>